<evidence type="ECO:0000256" key="2">
    <source>
        <dbReference type="ARBA" id="ARBA00023082"/>
    </source>
</evidence>
<dbReference type="Proteomes" id="UP000782610">
    <property type="component" value="Unassembled WGS sequence"/>
</dbReference>
<gene>
    <name evidence="6" type="ORF">HY834_14810</name>
</gene>
<evidence type="ECO:0000259" key="5">
    <source>
        <dbReference type="Pfam" id="PF04542"/>
    </source>
</evidence>
<reference evidence="6" key="1">
    <citation type="submission" date="2020-07" db="EMBL/GenBank/DDBJ databases">
        <title>Huge and variable diversity of episymbiotic CPR bacteria and DPANN archaea in groundwater ecosystems.</title>
        <authorList>
            <person name="He C.Y."/>
            <person name="Keren R."/>
            <person name="Whittaker M."/>
            <person name="Farag I.F."/>
            <person name="Doudna J."/>
            <person name="Cate J.H.D."/>
            <person name="Banfield J.F."/>
        </authorList>
    </citation>
    <scope>NUCLEOTIDE SEQUENCE</scope>
    <source>
        <strain evidence="6">NC_groundwater_1586_Pr3_B-0.1um_66_15</strain>
    </source>
</reference>
<dbReference type="InterPro" id="IPR013325">
    <property type="entry name" value="RNA_pol_sigma_r2"/>
</dbReference>
<evidence type="ECO:0000313" key="7">
    <source>
        <dbReference type="Proteomes" id="UP000782610"/>
    </source>
</evidence>
<dbReference type="InterPro" id="IPR014284">
    <property type="entry name" value="RNA_pol_sigma-70_dom"/>
</dbReference>
<evidence type="ECO:0000256" key="1">
    <source>
        <dbReference type="ARBA" id="ARBA00023015"/>
    </source>
</evidence>
<dbReference type="EMBL" id="JACRAF010000041">
    <property type="protein sequence ID" value="MBI4923013.1"/>
    <property type="molecule type" value="Genomic_DNA"/>
</dbReference>
<name>A0A933L515_9HYPH</name>
<keyword evidence="3" id="KW-0238">DNA-binding</keyword>
<keyword evidence="1" id="KW-0805">Transcription regulation</keyword>
<keyword evidence="2" id="KW-0731">Sigma factor</keyword>
<dbReference type="Pfam" id="PF04542">
    <property type="entry name" value="Sigma70_r2"/>
    <property type="match status" value="1"/>
</dbReference>
<dbReference type="NCBIfam" id="TIGR02937">
    <property type="entry name" value="sigma70-ECF"/>
    <property type="match status" value="1"/>
</dbReference>
<dbReference type="GO" id="GO:0003677">
    <property type="term" value="F:DNA binding"/>
    <property type="evidence" value="ECO:0007669"/>
    <property type="project" value="UniProtKB-KW"/>
</dbReference>
<dbReference type="SUPFAM" id="SSF88946">
    <property type="entry name" value="Sigma2 domain of RNA polymerase sigma factors"/>
    <property type="match status" value="1"/>
</dbReference>
<dbReference type="AlphaFoldDB" id="A0A933L515"/>
<comment type="caution">
    <text evidence="6">The sequence shown here is derived from an EMBL/GenBank/DDBJ whole genome shotgun (WGS) entry which is preliminary data.</text>
</comment>
<dbReference type="InterPro" id="IPR007627">
    <property type="entry name" value="RNA_pol_sigma70_r2"/>
</dbReference>
<evidence type="ECO:0000256" key="3">
    <source>
        <dbReference type="ARBA" id="ARBA00023125"/>
    </source>
</evidence>
<accession>A0A933L515</accession>
<protein>
    <submittedName>
        <fullName evidence="6">Sigma-70 family RNA polymerase sigma factor</fullName>
    </submittedName>
</protein>
<dbReference type="Gene3D" id="1.10.1740.10">
    <property type="match status" value="1"/>
</dbReference>
<keyword evidence="4" id="KW-0804">Transcription</keyword>
<dbReference type="InterPro" id="IPR013324">
    <property type="entry name" value="RNA_pol_sigma_r3/r4-like"/>
</dbReference>
<dbReference type="GO" id="GO:0006352">
    <property type="term" value="P:DNA-templated transcription initiation"/>
    <property type="evidence" value="ECO:0007669"/>
    <property type="project" value="InterPro"/>
</dbReference>
<dbReference type="Gene3D" id="1.20.140.160">
    <property type="match status" value="1"/>
</dbReference>
<organism evidence="6 7">
    <name type="scientific">Devosia nanyangense</name>
    <dbReference type="NCBI Taxonomy" id="1228055"/>
    <lineage>
        <taxon>Bacteria</taxon>
        <taxon>Pseudomonadati</taxon>
        <taxon>Pseudomonadota</taxon>
        <taxon>Alphaproteobacteria</taxon>
        <taxon>Hyphomicrobiales</taxon>
        <taxon>Devosiaceae</taxon>
        <taxon>Devosia</taxon>
    </lineage>
</organism>
<dbReference type="SUPFAM" id="SSF88659">
    <property type="entry name" value="Sigma3 and sigma4 domains of RNA polymerase sigma factors"/>
    <property type="match status" value="1"/>
</dbReference>
<proteinExistence type="predicted"/>
<sequence>MLPNQETLALIASYQRDHDPRVGDKLLRQYDRWCRGEATRVVRKFGIGYDLALQAARLGLIEAAERFEPERGFSLMTFAATRTRRTVAHVRAEAFGGPSGYILETRRLIGHAVQQLQAEGLPVNDETIGARIGVGAGVVSAATRREVSMDAKLSDDDGDATLHDVLPDREELRPDRLVEEGQDRQRLRGALEGAIATSLSERNAEIVSLYLEAGCETGAMAAIARSLGLTRQRVAGAISDAMPRLRRALKLNGFGPRQVREL</sequence>
<evidence type="ECO:0000313" key="6">
    <source>
        <dbReference type="EMBL" id="MBI4923013.1"/>
    </source>
</evidence>
<feature type="domain" description="RNA polymerase sigma-70 region 2" evidence="5">
    <location>
        <begin position="27"/>
        <end position="87"/>
    </location>
</feature>
<dbReference type="PANTHER" id="PTHR30385">
    <property type="entry name" value="SIGMA FACTOR F FLAGELLAR"/>
    <property type="match status" value="1"/>
</dbReference>
<dbReference type="GO" id="GO:0016987">
    <property type="term" value="F:sigma factor activity"/>
    <property type="evidence" value="ECO:0007669"/>
    <property type="project" value="UniProtKB-KW"/>
</dbReference>
<evidence type="ECO:0000256" key="4">
    <source>
        <dbReference type="ARBA" id="ARBA00023163"/>
    </source>
</evidence>